<name>A0A383D7A8_9ZZZZ</name>
<dbReference type="AlphaFoldDB" id="A0A383D7A8"/>
<dbReference type="EMBL" id="UINC01214485">
    <property type="protein sequence ID" value="SVE39738.1"/>
    <property type="molecule type" value="Genomic_DNA"/>
</dbReference>
<reference evidence="2" key="1">
    <citation type="submission" date="2018-05" db="EMBL/GenBank/DDBJ databases">
        <authorList>
            <person name="Lanie J.A."/>
            <person name="Ng W.-L."/>
            <person name="Kazmierczak K.M."/>
            <person name="Andrzejewski T.M."/>
            <person name="Davidsen T.M."/>
            <person name="Wayne K.J."/>
            <person name="Tettelin H."/>
            <person name="Glass J.I."/>
            <person name="Rusch D."/>
            <person name="Podicherti R."/>
            <person name="Tsui H.-C.T."/>
            <person name="Winkler M.E."/>
        </authorList>
    </citation>
    <scope>NUCLEOTIDE SEQUENCE</scope>
</reference>
<evidence type="ECO:0000259" key="1">
    <source>
        <dbReference type="Pfam" id="PF03016"/>
    </source>
</evidence>
<evidence type="ECO:0000313" key="2">
    <source>
        <dbReference type="EMBL" id="SVE39738.1"/>
    </source>
</evidence>
<sequence>TISSAHHIETDIIKRSSYAAGIKNGNNQNRLEFITNIVDNDYTVCMRGGGNYSIRFYETLCLGRIPIMINTDCKLPFEEKINWKEICVWIDENDSMRINDVIIDYHNNITEKQFIERQNYCREIWVKYLSKEGFYNQFYSYLKQNYVKS</sequence>
<feature type="non-terminal residue" evidence="2">
    <location>
        <position position="1"/>
    </location>
</feature>
<dbReference type="InterPro" id="IPR040911">
    <property type="entry name" value="Exostosin_GT47"/>
</dbReference>
<feature type="domain" description="Exostosin GT47" evidence="1">
    <location>
        <begin position="20"/>
        <end position="98"/>
    </location>
</feature>
<dbReference type="Pfam" id="PF03016">
    <property type="entry name" value="Exostosin_GT47"/>
    <property type="match status" value="1"/>
</dbReference>
<protein>
    <recommendedName>
        <fullName evidence="1">Exostosin GT47 domain-containing protein</fullName>
    </recommendedName>
</protein>
<gene>
    <name evidence="2" type="ORF">METZ01_LOCUS492592</name>
</gene>
<proteinExistence type="predicted"/>
<organism evidence="2">
    <name type="scientific">marine metagenome</name>
    <dbReference type="NCBI Taxonomy" id="408172"/>
    <lineage>
        <taxon>unclassified sequences</taxon>
        <taxon>metagenomes</taxon>
        <taxon>ecological metagenomes</taxon>
    </lineage>
</organism>
<accession>A0A383D7A8</accession>